<evidence type="ECO:0000259" key="1">
    <source>
        <dbReference type="Pfam" id="PF14344"/>
    </source>
</evidence>
<dbReference type="InterPro" id="IPR025510">
    <property type="entry name" value="DUF4397"/>
</dbReference>
<keyword evidence="3" id="KW-1185">Reference proteome</keyword>
<dbReference type="RefSeq" id="WP_188928829.1">
    <property type="nucleotide sequence ID" value="NZ_BMJC01000001.1"/>
</dbReference>
<reference evidence="2" key="2">
    <citation type="submission" date="2020-09" db="EMBL/GenBank/DDBJ databases">
        <authorList>
            <person name="Sun Q."/>
            <person name="Zhou Y."/>
        </authorList>
    </citation>
    <scope>NUCLEOTIDE SEQUENCE</scope>
    <source>
        <strain evidence="2">CGMCC 1.15448</strain>
    </source>
</reference>
<feature type="domain" description="DUF4397" evidence="1">
    <location>
        <begin position="18"/>
        <end position="143"/>
    </location>
</feature>
<dbReference type="AlphaFoldDB" id="A0A8J2U8X0"/>
<accession>A0A8J2U8X0</accession>
<organism evidence="2 3">
    <name type="scientific">Puia dinghuensis</name>
    <dbReference type="NCBI Taxonomy" id="1792502"/>
    <lineage>
        <taxon>Bacteria</taxon>
        <taxon>Pseudomonadati</taxon>
        <taxon>Bacteroidota</taxon>
        <taxon>Chitinophagia</taxon>
        <taxon>Chitinophagales</taxon>
        <taxon>Chitinophagaceae</taxon>
        <taxon>Puia</taxon>
    </lineage>
</organism>
<evidence type="ECO:0000313" key="3">
    <source>
        <dbReference type="Proteomes" id="UP000607559"/>
    </source>
</evidence>
<proteinExistence type="predicted"/>
<comment type="caution">
    <text evidence="2">The sequence shown here is derived from an EMBL/GenBank/DDBJ whole genome shotgun (WGS) entry which is preliminary data.</text>
</comment>
<gene>
    <name evidence="2" type="ORF">GCM10011511_08240</name>
</gene>
<protein>
    <recommendedName>
        <fullName evidence="1">DUF4397 domain-containing protein</fullName>
    </recommendedName>
</protein>
<sequence length="226" mass="24082">MDSCSKAGSTTTTSAVTYLAVIHGAPYTSAATIYLNDTLITQTTGIATGAFSPKYGTIRPGSYAVKFKKAGTDSILDQLVSSSYDTLNFYTLLLYNSFNSGASVTGGTAHVLKIWDDFSSVTSANAYYRFFNLAPDYPQVSVYFNGLLTQSNRTPADNAANDGFNKFQPMTAANYTITVKNAVTDSVIATSPTVSLQAGNAYTIWLSGIKSSNNSGMSINVLQAQY</sequence>
<dbReference type="EMBL" id="BMJC01000001">
    <property type="protein sequence ID" value="GGA87416.1"/>
    <property type="molecule type" value="Genomic_DNA"/>
</dbReference>
<dbReference type="Proteomes" id="UP000607559">
    <property type="component" value="Unassembled WGS sequence"/>
</dbReference>
<reference evidence="2" key="1">
    <citation type="journal article" date="2014" name="Int. J. Syst. Evol. Microbiol.">
        <title>Complete genome sequence of Corynebacterium casei LMG S-19264T (=DSM 44701T), isolated from a smear-ripened cheese.</title>
        <authorList>
            <consortium name="US DOE Joint Genome Institute (JGI-PGF)"/>
            <person name="Walter F."/>
            <person name="Albersmeier A."/>
            <person name="Kalinowski J."/>
            <person name="Ruckert C."/>
        </authorList>
    </citation>
    <scope>NUCLEOTIDE SEQUENCE</scope>
    <source>
        <strain evidence="2">CGMCC 1.15448</strain>
    </source>
</reference>
<evidence type="ECO:0000313" key="2">
    <source>
        <dbReference type="EMBL" id="GGA87416.1"/>
    </source>
</evidence>
<name>A0A8J2U8X0_9BACT</name>
<dbReference type="Pfam" id="PF14344">
    <property type="entry name" value="DUF4397"/>
    <property type="match status" value="1"/>
</dbReference>